<dbReference type="SUPFAM" id="SSF48019">
    <property type="entry name" value="post-AAA+ oligomerization domain-like"/>
    <property type="match status" value="1"/>
</dbReference>
<dbReference type="AlphaFoldDB" id="A0A1E7QJH5"/>
<keyword evidence="2" id="KW-0808">Transferase</keyword>
<evidence type="ECO:0000256" key="2">
    <source>
        <dbReference type="ARBA" id="ARBA00022679"/>
    </source>
</evidence>
<dbReference type="EC" id="2.7.7.7" evidence="1"/>
<dbReference type="OrthoDB" id="9804983at2"/>
<dbReference type="InterPro" id="IPR005790">
    <property type="entry name" value="DNA_polIII_delta"/>
</dbReference>
<reference evidence="8 9" key="1">
    <citation type="submission" date="2016-09" db="EMBL/GenBank/DDBJ databases">
        <title>Genomic evidence for plant-parasitic nematodes as the earliest Wolbachia hosts.</title>
        <authorList>
            <person name="Brown A.M."/>
            <person name="Wasala S.K."/>
            <person name="Howe D.K."/>
            <person name="Peetz A.B."/>
            <person name="Zasada I.A."/>
            <person name="Denver D.R."/>
        </authorList>
    </citation>
    <scope>NUCLEOTIDE SEQUENCE [LARGE SCALE GENOMIC DNA]</scope>
    <source>
        <strain evidence="9">wPpe</strain>
    </source>
</reference>
<comment type="catalytic activity">
    <reaction evidence="7">
        <text>DNA(n) + a 2'-deoxyribonucleoside 5'-triphosphate = DNA(n+1) + diphosphate</text>
        <dbReference type="Rhea" id="RHEA:22508"/>
        <dbReference type="Rhea" id="RHEA-COMP:17339"/>
        <dbReference type="Rhea" id="RHEA-COMP:17340"/>
        <dbReference type="ChEBI" id="CHEBI:33019"/>
        <dbReference type="ChEBI" id="CHEBI:61560"/>
        <dbReference type="ChEBI" id="CHEBI:173112"/>
        <dbReference type="EC" id="2.7.7.7"/>
    </reaction>
</comment>
<sequence length="342" mass="38808">MKITFNKVNSFLEKPGSLKGILIYGNDNSKIDFYAKKLVTNLGGYSVQLMDFTVVNKSPELLFTELATISMFNEKKLIKLVNISGNISKELIFCIDNNIGDNYIIMIAGELSYNSAIKNYIENSQLFGVIACYKDNHDHLYNIISDCLEQNCVKYTKDSVYHLQYYFNNSKAPIRTELEKLLLYIGERKELNHIDVKECFSGSGNSHAVLDNLCAAVANKDIVNFIRVSDTLINNENFSSIAIIRMLSNYFLQLEAVLLLIDSGMSALNAIDQLNPPLFFKQLQNFKSHLKSLSLSELKVILECLVNLEIICKKVNLDHKMLFQHIISFLLISQDPTEVSLN</sequence>
<keyword evidence="9" id="KW-1185">Reference proteome</keyword>
<dbReference type="PANTHER" id="PTHR34388">
    <property type="entry name" value="DNA POLYMERASE III SUBUNIT DELTA"/>
    <property type="match status" value="1"/>
</dbReference>
<dbReference type="GO" id="GO:0009360">
    <property type="term" value="C:DNA polymerase III complex"/>
    <property type="evidence" value="ECO:0007669"/>
    <property type="project" value="TreeGrafter"/>
</dbReference>
<evidence type="ECO:0000256" key="6">
    <source>
        <dbReference type="ARBA" id="ARBA00034754"/>
    </source>
</evidence>
<proteinExistence type="inferred from homology"/>
<dbReference type="NCBIfam" id="TIGR01128">
    <property type="entry name" value="holA"/>
    <property type="match status" value="1"/>
</dbReference>
<dbReference type="SUPFAM" id="SSF52540">
    <property type="entry name" value="P-loop containing nucleoside triphosphate hydrolases"/>
    <property type="match status" value="1"/>
</dbReference>
<evidence type="ECO:0000256" key="3">
    <source>
        <dbReference type="ARBA" id="ARBA00022695"/>
    </source>
</evidence>
<protein>
    <recommendedName>
        <fullName evidence="1">DNA-directed DNA polymerase</fullName>
        <ecNumber evidence="1">2.7.7.7</ecNumber>
    </recommendedName>
</protein>
<evidence type="ECO:0000313" key="8">
    <source>
        <dbReference type="EMBL" id="OEY86374.1"/>
    </source>
</evidence>
<organism evidence="8 9">
    <name type="scientific">Wolbachia pipientis</name>
    <dbReference type="NCBI Taxonomy" id="955"/>
    <lineage>
        <taxon>Bacteria</taxon>
        <taxon>Pseudomonadati</taxon>
        <taxon>Pseudomonadota</taxon>
        <taxon>Alphaproteobacteria</taxon>
        <taxon>Rickettsiales</taxon>
        <taxon>Anaplasmataceae</taxon>
        <taxon>Wolbachieae</taxon>
        <taxon>Wolbachia</taxon>
    </lineage>
</organism>
<dbReference type="GO" id="GO:0006261">
    <property type="term" value="P:DNA-templated DNA replication"/>
    <property type="evidence" value="ECO:0007669"/>
    <property type="project" value="TreeGrafter"/>
</dbReference>
<dbReference type="GO" id="GO:0003677">
    <property type="term" value="F:DNA binding"/>
    <property type="evidence" value="ECO:0007669"/>
    <property type="project" value="InterPro"/>
</dbReference>
<keyword evidence="3" id="KW-0548">Nucleotidyltransferase</keyword>
<evidence type="ECO:0000256" key="5">
    <source>
        <dbReference type="ARBA" id="ARBA00022932"/>
    </source>
</evidence>
<dbReference type="InterPro" id="IPR027417">
    <property type="entry name" value="P-loop_NTPase"/>
</dbReference>
<keyword evidence="5" id="KW-0239">DNA-directed DNA polymerase</keyword>
<dbReference type="Proteomes" id="UP000175679">
    <property type="component" value="Unassembled WGS sequence"/>
</dbReference>
<name>A0A1E7QJH5_WOLPI</name>
<evidence type="ECO:0000313" key="9">
    <source>
        <dbReference type="Proteomes" id="UP000175679"/>
    </source>
</evidence>
<comment type="caution">
    <text evidence="8">The sequence shown here is derived from an EMBL/GenBank/DDBJ whole genome shotgun (WGS) entry which is preliminary data.</text>
</comment>
<dbReference type="InterPro" id="IPR008921">
    <property type="entry name" value="DNA_pol3_clamp-load_cplx_C"/>
</dbReference>
<gene>
    <name evidence="8" type="ORF">BIY23_04460</name>
</gene>
<keyword evidence="4" id="KW-0235">DNA replication</keyword>
<evidence type="ECO:0000256" key="7">
    <source>
        <dbReference type="ARBA" id="ARBA00049244"/>
    </source>
</evidence>
<accession>A0A1E7QJH5</accession>
<dbReference type="RefSeq" id="WP_070065382.1">
    <property type="nucleotide sequence ID" value="NZ_MJMG01000012.1"/>
</dbReference>
<dbReference type="GO" id="GO:0003887">
    <property type="term" value="F:DNA-directed DNA polymerase activity"/>
    <property type="evidence" value="ECO:0007669"/>
    <property type="project" value="UniProtKB-KW"/>
</dbReference>
<comment type="similarity">
    <text evidence="6">Belongs to the DNA polymerase HolA subunit family.</text>
</comment>
<dbReference type="Gene3D" id="1.10.8.60">
    <property type="match status" value="1"/>
</dbReference>
<dbReference type="PANTHER" id="PTHR34388:SF1">
    <property type="entry name" value="DNA POLYMERASE III SUBUNIT DELTA"/>
    <property type="match status" value="1"/>
</dbReference>
<evidence type="ECO:0000256" key="4">
    <source>
        <dbReference type="ARBA" id="ARBA00022705"/>
    </source>
</evidence>
<evidence type="ECO:0000256" key="1">
    <source>
        <dbReference type="ARBA" id="ARBA00012417"/>
    </source>
</evidence>
<dbReference type="Gene3D" id="1.20.272.10">
    <property type="match status" value="1"/>
</dbReference>
<dbReference type="EMBL" id="MJMG01000012">
    <property type="protein sequence ID" value="OEY86374.1"/>
    <property type="molecule type" value="Genomic_DNA"/>
</dbReference>